<evidence type="ECO:0000256" key="13">
    <source>
        <dbReference type="HAMAP-Rule" id="MF_00041"/>
    </source>
</evidence>
<evidence type="ECO:0000259" key="14">
    <source>
        <dbReference type="SMART" id="SM00840"/>
    </source>
</evidence>
<keyword evidence="7 13" id="KW-0547">Nucleotide-binding</keyword>
<evidence type="ECO:0000256" key="6">
    <source>
        <dbReference type="ARBA" id="ARBA00022723"/>
    </source>
</evidence>
<sequence length="484" mass="53122">MALKLHNTLTRRDDPFEPLEPGKVSIYCCGVTVYDRCHLGHARSYIAWDVLRRLLIWKGYQVTFVQNFTDIDDKIIRRAQAEGCSMDALSEANIDAYFEDMEALDIKRADIYPRATRCLDHIRALIGELEARGAAYCADGDVYFSVMKASGYGKLSGRRLDEQEQGASGRTGAEADVRKRHPFDFALWKGCKPGEPAYPSPWGAGRPGWHIECSAMVRQELGDTIDIHLGGADLVFPHHENEIAQSETACGKPLARYWLHNGMVNVGGRKMSKSLGNFTTIRALLDRGVAPMTLRLFVLQAHYRKPIDFTDEALAAASSGWKGLRSALLLGEKHHSALGWHNGAARHGSAHLAFEAALDNDLNTSGALAVLFELARPLRALANRLERGDQIDADVVALEAPWRSLVELSDVLGLHAEARMETTTLHGGSAADLDTAAIAAAIAARKVARAARDFAEADRIRADLRARGVELVDKPGGVVEWIRG</sequence>
<feature type="binding site" evidence="13">
    <location>
        <position position="242"/>
    </location>
    <ligand>
        <name>Zn(2+)</name>
        <dbReference type="ChEBI" id="CHEBI:29105"/>
    </ligand>
</feature>
<dbReference type="SUPFAM" id="SSF47323">
    <property type="entry name" value="Anticodon-binding domain of a subclass of class I aminoacyl-tRNA synthetases"/>
    <property type="match status" value="1"/>
</dbReference>
<reference evidence="15 16" key="1">
    <citation type="journal article" date="2019" name="mSystems">
        <title>Life at home and on the roam: Genomic adaptions reflect the dual lifestyle of an intracellular, facultative symbiont.</title>
        <authorList>
            <person name="Burgsdorf I."/>
        </authorList>
    </citation>
    <scope>NUCLEOTIDE SEQUENCE [LARGE SCALE GENOMIC DNA]</scope>
    <source>
        <strain evidence="15">277cV</strain>
    </source>
</reference>
<accession>A0A524RQM4</accession>
<dbReference type="InterPro" id="IPR015803">
    <property type="entry name" value="Cys-tRNA-ligase"/>
</dbReference>
<name>A0A524RQM4_9CHRO</name>
<dbReference type="Pfam" id="PF01406">
    <property type="entry name" value="tRNA-synt_1e"/>
    <property type="match status" value="1"/>
</dbReference>
<feature type="short sequence motif" description="'KMSKS' region" evidence="13">
    <location>
        <begin position="270"/>
        <end position="274"/>
    </location>
</feature>
<evidence type="ECO:0000256" key="7">
    <source>
        <dbReference type="ARBA" id="ARBA00022741"/>
    </source>
</evidence>
<feature type="binding site" evidence="13">
    <location>
        <position position="238"/>
    </location>
    <ligand>
        <name>Zn(2+)</name>
        <dbReference type="ChEBI" id="CHEBI:29105"/>
    </ligand>
</feature>
<dbReference type="GO" id="GO:0008270">
    <property type="term" value="F:zinc ion binding"/>
    <property type="evidence" value="ECO:0007669"/>
    <property type="project" value="UniProtKB-UniRule"/>
</dbReference>
<dbReference type="GO" id="GO:0004817">
    <property type="term" value="F:cysteine-tRNA ligase activity"/>
    <property type="evidence" value="ECO:0007669"/>
    <property type="project" value="UniProtKB-UniRule"/>
</dbReference>
<feature type="binding site" evidence="13">
    <location>
        <position position="273"/>
    </location>
    <ligand>
        <name>ATP</name>
        <dbReference type="ChEBI" id="CHEBI:30616"/>
    </ligand>
</feature>
<evidence type="ECO:0000256" key="10">
    <source>
        <dbReference type="ARBA" id="ARBA00022917"/>
    </source>
</evidence>
<dbReference type="InterPro" id="IPR014729">
    <property type="entry name" value="Rossmann-like_a/b/a_fold"/>
</dbReference>
<feature type="short sequence motif" description="'HIGH' region" evidence="13">
    <location>
        <begin position="31"/>
        <end position="41"/>
    </location>
</feature>
<dbReference type="EC" id="6.1.1.16" evidence="13"/>
<dbReference type="PRINTS" id="PR00983">
    <property type="entry name" value="TRNASYNTHCYS"/>
</dbReference>
<evidence type="ECO:0000313" key="15">
    <source>
        <dbReference type="EMBL" id="TGG93780.1"/>
    </source>
</evidence>
<dbReference type="PANTHER" id="PTHR10890:SF3">
    <property type="entry name" value="CYSTEINE--TRNA LIGASE, CYTOPLASMIC"/>
    <property type="match status" value="1"/>
</dbReference>
<dbReference type="InterPro" id="IPR015273">
    <property type="entry name" value="Cys-tRNA-synt_Ia_DALR"/>
</dbReference>
<comment type="caution">
    <text evidence="15">The sequence shown here is derived from an EMBL/GenBank/DDBJ whole genome shotgun (WGS) entry which is preliminary data.</text>
</comment>
<comment type="cofactor">
    <cofactor evidence="13">
        <name>Zn(2+)</name>
        <dbReference type="ChEBI" id="CHEBI:29105"/>
    </cofactor>
    <text evidence="13">Binds 1 zinc ion per subunit.</text>
</comment>
<evidence type="ECO:0000256" key="2">
    <source>
        <dbReference type="ARBA" id="ARBA00005594"/>
    </source>
</evidence>
<comment type="catalytic activity">
    <reaction evidence="12 13">
        <text>tRNA(Cys) + L-cysteine + ATP = L-cysteinyl-tRNA(Cys) + AMP + diphosphate</text>
        <dbReference type="Rhea" id="RHEA:17773"/>
        <dbReference type="Rhea" id="RHEA-COMP:9661"/>
        <dbReference type="Rhea" id="RHEA-COMP:9679"/>
        <dbReference type="ChEBI" id="CHEBI:30616"/>
        <dbReference type="ChEBI" id="CHEBI:33019"/>
        <dbReference type="ChEBI" id="CHEBI:35235"/>
        <dbReference type="ChEBI" id="CHEBI:78442"/>
        <dbReference type="ChEBI" id="CHEBI:78517"/>
        <dbReference type="ChEBI" id="CHEBI:456215"/>
        <dbReference type="EC" id="6.1.1.16"/>
    </reaction>
</comment>
<gene>
    <name evidence="13" type="primary">cysS</name>
    <name evidence="15" type="ORF">ERJ67_03955</name>
</gene>
<dbReference type="GO" id="GO:0005829">
    <property type="term" value="C:cytosol"/>
    <property type="evidence" value="ECO:0007669"/>
    <property type="project" value="TreeGrafter"/>
</dbReference>
<proteinExistence type="inferred from homology"/>
<keyword evidence="5 13" id="KW-0436">Ligase</keyword>
<protein>
    <recommendedName>
        <fullName evidence="13">Cysteine--tRNA ligase</fullName>
        <ecNumber evidence="13">6.1.1.16</ecNumber>
    </recommendedName>
    <alternativeName>
        <fullName evidence="13">Cysteinyl-tRNA synthetase</fullName>
        <shortName evidence="13">CysRS</shortName>
    </alternativeName>
</protein>
<keyword evidence="10 13" id="KW-0648">Protein biosynthesis</keyword>
<feature type="binding site" evidence="13">
    <location>
        <position position="29"/>
    </location>
    <ligand>
        <name>Zn(2+)</name>
        <dbReference type="ChEBI" id="CHEBI:29105"/>
    </ligand>
</feature>
<dbReference type="GO" id="GO:0005524">
    <property type="term" value="F:ATP binding"/>
    <property type="evidence" value="ECO:0007669"/>
    <property type="project" value="UniProtKB-UniRule"/>
</dbReference>
<keyword evidence="9 13" id="KW-0067">ATP-binding</keyword>
<dbReference type="CDD" id="cd00672">
    <property type="entry name" value="CysRS_core"/>
    <property type="match status" value="1"/>
</dbReference>
<evidence type="ECO:0000256" key="1">
    <source>
        <dbReference type="ARBA" id="ARBA00004496"/>
    </source>
</evidence>
<evidence type="ECO:0000256" key="12">
    <source>
        <dbReference type="ARBA" id="ARBA00047398"/>
    </source>
</evidence>
<dbReference type="SMART" id="SM00840">
    <property type="entry name" value="DALR_2"/>
    <property type="match status" value="1"/>
</dbReference>
<dbReference type="InterPro" id="IPR032678">
    <property type="entry name" value="tRNA-synt_1_cat_dom"/>
</dbReference>
<dbReference type="Pfam" id="PF09190">
    <property type="entry name" value="DALR_2"/>
    <property type="match status" value="1"/>
</dbReference>
<evidence type="ECO:0000256" key="9">
    <source>
        <dbReference type="ARBA" id="ARBA00022840"/>
    </source>
</evidence>
<dbReference type="FunFam" id="3.40.50.620:FF:000130">
    <property type="entry name" value="Cysteine--tRNA ligase"/>
    <property type="match status" value="1"/>
</dbReference>
<feature type="domain" description="Cysteinyl-tRNA synthetase class Ia DALR" evidence="14">
    <location>
        <begin position="353"/>
        <end position="418"/>
    </location>
</feature>
<organism evidence="15 16">
    <name type="scientific">Aphanocapsa feldmannii 277cV</name>
    <dbReference type="NCBI Taxonomy" id="2507553"/>
    <lineage>
        <taxon>Bacteria</taxon>
        <taxon>Bacillati</taxon>
        <taxon>Cyanobacteriota</taxon>
        <taxon>Cyanophyceae</taxon>
        <taxon>Oscillatoriophycideae</taxon>
        <taxon>Chroococcales</taxon>
        <taxon>Microcystaceae</taxon>
        <taxon>Aphanocapsa</taxon>
    </lineage>
</organism>
<evidence type="ECO:0000256" key="11">
    <source>
        <dbReference type="ARBA" id="ARBA00023146"/>
    </source>
</evidence>
<keyword evidence="4 13" id="KW-0963">Cytoplasm</keyword>
<dbReference type="InterPro" id="IPR009080">
    <property type="entry name" value="tRNAsynth_Ia_anticodon-bd"/>
</dbReference>
<comment type="similarity">
    <text evidence="2 13">Belongs to the class-I aminoacyl-tRNA synthetase family.</text>
</comment>
<dbReference type="NCBIfam" id="TIGR00435">
    <property type="entry name" value="cysS"/>
    <property type="match status" value="1"/>
</dbReference>
<evidence type="ECO:0000256" key="4">
    <source>
        <dbReference type="ARBA" id="ARBA00022490"/>
    </source>
</evidence>
<dbReference type="SUPFAM" id="SSF52374">
    <property type="entry name" value="Nucleotidylyl transferase"/>
    <property type="match status" value="1"/>
</dbReference>
<evidence type="ECO:0000256" key="5">
    <source>
        <dbReference type="ARBA" id="ARBA00022598"/>
    </source>
</evidence>
<keyword evidence="11 13" id="KW-0030">Aminoacyl-tRNA synthetase</keyword>
<comment type="subunit">
    <text evidence="3 13">Monomer.</text>
</comment>
<dbReference type="AlphaFoldDB" id="A0A524RQM4"/>
<dbReference type="Gene3D" id="3.40.50.620">
    <property type="entry name" value="HUPs"/>
    <property type="match status" value="1"/>
</dbReference>
<dbReference type="InterPro" id="IPR024909">
    <property type="entry name" value="Cys-tRNA/MSH_ligase"/>
</dbReference>
<dbReference type="EMBL" id="SRMO01000050">
    <property type="protein sequence ID" value="TGG93780.1"/>
    <property type="molecule type" value="Genomic_DNA"/>
</dbReference>
<dbReference type="Proteomes" id="UP000317990">
    <property type="component" value="Unassembled WGS sequence"/>
</dbReference>
<evidence type="ECO:0000256" key="8">
    <source>
        <dbReference type="ARBA" id="ARBA00022833"/>
    </source>
</evidence>
<keyword evidence="8 13" id="KW-0862">Zinc</keyword>
<dbReference type="HAMAP" id="MF_00041">
    <property type="entry name" value="Cys_tRNA_synth"/>
    <property type="match status" value="1"/>
</dbReference>
<dbReference type="Gene3D" id="1.20.120.1910">
    <property type="entry name" value="Cysteine-tRNA ligase, C-terminal anti-codon recognition domain"/>
    <property type="match status" value="1"/>
</dbReference>
<evidence type="ECO:0000256" key="3">
    <source>
        <dbReference type="ARBA" id="ARBA00011245"/>
    </source>
</evidence>
<keyword evidence="6 13" id="KW-0479">Metal-binding</keyword>
<dbReference type="GO" id="GO:0006423">
    <property type="term" value="P:cysteinyl-tRNA aminoacylation"/>
    <property type="evidence" value="ECO:0007669"/>
    <property type="project" value="UniProtKB-UniRule"/>
</dbReference>
<dbReference type="PANTHER" id="PTHR10890">
    <property type="entry name" value="CYSTEINYL-TRNA SYNTHETASE"/>
    <property type="match status" value="1"/>
</dbReference>
<feature type="binding site" evidence="13">
    <location>
        <position position="213"/>
    </location>
    <ligand>
        <name>Zn(2+)</name>
        <dbReference type="ChEBI" id="CHEBI:29105"/>
    </ligand>
</feature>
<evidence type="ECO:0000313" key="16">
    <source>
        <dbReference type="Proteomes" id="UP000317990"/>
    </source>
</evidence>
<comment type="subcellular location">
    <subcellularLocation>
        <location evidence="1 13">Cytoplasm</location>
    </subcellularLocation>
</comment>